<sequence>MASARTDFRALRDELLPLPDASEGYRHVLLLGTTGAGKTTVVRQLLGTDPQTERFPSTSTAKTTVADTEIVLTGEGPYQAAVTFADRDEIASHLRDNVWETAKALFEGRPRDIVQNRLLDHVSQRFRFSYILGRAALPEAADATDADEPDDGVDDLHGDDIDVAESVAAEADPGTT</sequence>
<dbReference type="Gene3D" id="3.40.50.300">
    <property type="entry name" value="P-loop containing nucleotide triphosphate hydrolases"/>
    <property type="match status" value="1"/>
</dbReference>
<dbReference type="EMBL" id="JBHTIR010000749">
    <property type="protein sequence ID" value="MFD0851749.1"/>
    <property type="molecule type" value="Genomic_DNA"/>
</dbReference>
<proteinExistence type="predicted"/>
<comment type="caution">
    <text evidence="2">The sequence shown here is derived from an EMBL/GenBank/DDBJ whole genome shotgun (WGS) entry which is preliminary data.</text>
</comment>
<reference evidence="3" key="1">
    <citation type="journal article" date="2019" name="Int. J. Syst. Evol. Microbiol.">
        <title>The Global Catalogue of Microorganisms (GCM) 10K type strain sequencing project: providing services to taxonomists for standard genome sequencing and annotation.</title>
        <authorList>
            <consortium name="The Broad Institute Genomics Platform"/>
            <consortium name="The Broad Institute Genome Sequencing Center for Infectious Disease"/>
            <person name="Wu L."/>
            <person name="Ma J."/>
        </authorList>
    </citation>
    <scope>NUCLEOTIDE SEQUENCE [LARGE SCALE GENOMIC DNA]</scope>
    <source>
        <strain evidence="3">JCM 31696</strain>
    </source>
</reference>
<protein>
    <submittedName>
        <fullName evidence="2">Uncharacterized protein</fullName>
    </submittedName>
</protein>
<dbReference type="SUPFAM" id="SSF52540">
    <property type="entry name" value="P-loop containing nucleoside triphosphate hydrolases"/>
    <property type="match status" value="1"/>
</dbReference>
<dbReference type="InterPro" id="IPR027417">
    <property type="entry name" value="P-loop_NTPase"/>
</dbReference>
<accession>A0ABW3CDL1</accession>
<feature type="region of interest" description="Disordered" evidence="1">
    <location>
        <begin position="140"/>
        <end position="176"/>
    </location>
</feature>
<gene>
    <name evidence="2" type="ORF">ACFQ07_05935</name>
</gene>
<feature type="compositionally biased region" description="Acidic residues" evidence="1">
    <location>
        <begin position="142"/>
        <end position="153"/>
    </location>
</feature>
<dbReference type="Proteomes" id="UP001597083">
    <property type="component" value="Unassembled WGS sequence"/>
</dbReference>
<evidence type="ECO:0000313" key="3">
    <source>
        <dbReference type="Proteomes" id="UP001597083"/>
    </source>
</evidence>
<evidence type="ECO:0000313" key="2">
    <source>
        <dbReference type="EMBL" id="MFD0851749.1"/>
    </source>
</evidence>
<keyword evidence="3" id="KW-1185">Reference proteome</keyword>
<name>A0ABW3CDL1_9ACTN</name>
<evidence type="ECO:0000256" key="1">
    <source>
        <dbReference type="SAM" id="MobiDB-lite"/>
    </source>
</evidence>
<feature type="non-terminal residue" evidence="2">
    <location>
        <position position="176"/>
    </location>
</feature>
<organism evidence="2 3">
    <name type="scientific">Actinomadura adrarensis</name>
    <dbReference type="NCBI Taxonomy" id="1819600"/>
    <lineage>
        <taxon>Bacteria</taxon>
        <taxon>Bacillati</taxon>
        <taxon>Actinomycetota</taxon>
        <taxon>Actinomycetes</taxon>
        <taxon>Streptosporangiales</taxon>
        <taxon>Thermomonosporaceae</taxon>
        <taxon>Actinomadura</taxon>
    </lineage>
</organism>